<evidence type="ECO:0000313" key="3">
    <source>
        <dbReference type="Proteomes" id="UP000269923"/>
    </source>
</evidence>
<keyword evidence="3" id="KW-1185">Reference proteome</keyword>
<organism evidence="2 3">
    <name type="scientific">Conchiformibius steedae</name>
    <dbReference type="NCBI Taxonomy" id="153493"/>
    <lineage>
        <taxon>Bacteria</taxon>
        <taxon>Pseudomonadati</taxon>
        <taxon>Pseudomonadota</taxon>
        <taxon>Betaproteobacteria</taxon>
        <taxon>Neisseriales</taxon>
        <taxon>Neisseriaceae</taxon>
        <taxon>Conchiformibius</taxon>
    </lineage>
</organism>
<protein>
    <recommendedName>
        <fullName evidence="4">DUF3617 family protein</fullName>
    </recommendedName>
</protein>
<dbReference type="Proteomes" id="UP000269923">
    <property type="component" value="Unassembled WGS sequence"/>
</dbReference>
<evidence type="ECO:0000256" key="1">
    <source>
        <dbReference type="SAM" id="SignalP"/>
    </source>
</evidence>
<dbReference type="AlphaFoldDB" id="A0A3P2A5H8"/>
<feature type="chain" id="PRO_5018058551" description="DUF3617 family protein" evidence="1">
    <location>
        <begin position="21"/>
        <end position="123"/>
    </location>
</feature>
<evidence type="ECO:0008006" key="4">
    <source>
        <dbReference type="Google" id="ProtNLM"/>
    </source>
</evidence>
<feature type="signal peptide" evidence="1">
    <location>
        <begin position="1"/>
        <end position="20"/>
    </location>
</feature>
<proteinExistence type="predicted"/>
<gene>
    <name evidence="2" type="ORF">EII21_06235</name>
</gene>
<keyword evidence="1" id="KW-0732">Signal</keyword>
<sequence length="123" mass="13625">MKTKYCALLALLFASAPTFAGNLSCGKWKAEELGESRQCTFNGTSFDAALQAVGKHEKSVHLLKTLPSKNSKKTFKNGAFAEVEWQNANEVTVSECYERDSDFCNYATFKRQGNKIIIEQSGT</sequence>
<reference evidence="2 3" key="1">
    <citation type="submission" date="2018-11" db="EMBL/GenBank/DDBJ databases">
        <title>Genomes From Bacteria Associated with the Canine Oral Cavity: a Test Case for Automated Genome-Based Taxonomic Assignment.</title>
        <authorList>
            <person name="Coil D.A."/>
            <person name="Jospin G."/>
            <person name="Darling A.E."/>
            <person name="Wallis C."/>
            <person name="Davis I.J."/>
            <person name="Harris S."/>
            <person name="Eisen J.A."/>
            <person name="Holcombe L.J."/>
            <person name="O'Flynn C."/>
        </authorList>
    </citation>
    <scope>NUCLEOTIDE SEQUENCE [LARGE SCALE GENOMIC DNA]</scope>
    <source>
        <strain evidence="2 3">COT-280</strain>
    </source>
</reference>
<dbReference type="EMBL" id="RQYC01000007">
    <property type="protein sequence ID" value="RRD90225.1"/>
    <property type="molecule type" value="Genomic_DNA"/>
</dbReference>
<evidence type="ECO:0000313" key="2">
    <source>
        <dbReference type="EMBL" id="RRD90225.1"/>
    </source>
</evidence>
<name>A0A3P2A5H8_9NEIS</name>
<dbReference type="RefSeq" id="WP_124794825.1">
    <property type="nucleotide sequence ID" value="NZ_RQYC01000007.1"/>
</dbReference>
<accession>A0A3P2A5H8</accession>
<comment type="caution">
    <text evidence="2">The sequence shown here is derived from an EMBL/GenBank/DDBJ whole genome shotgun (WGS) entry which is preliminary data.</text>
</comment>